<dbReference type="GO" id="GO:0016787">
    <property type="term" value="F:hydrolase activity"/>
    <property type="evidence" value="ECO:0007669"/>
    <property type="project" value="UniProtKB-KW"/>
</dbReference>
<keyword evidence="2" id="KW-1185">Reference proteome</keyword>
<accession>A0A0X8G8L7</accession>
<sequence>MKLKTVSLITFLLLNHFIWSQKITIDSIITNNGYILIQPISHASFILTVNNKTILIDPSGKEKIYTNLKSPAIILITDVHGDHLNLKTLNSIDTSNTIFIVPEAVANKLPEKYNSQLTILKNNQGVHRLNMFIKAIPMYNLPENTNSKHPKGRGNGYLLTIDNKRIYISGDTEDILEMRMLQNIDIAFICMNLPYTMNINQAANAVLEFQPKIVYPFHYRGKNEYSDVAKFKKLVNAKNKNIEIRIRNWYPN</sequence>
<dbReference type="PANTHER" id="PTHR43546:SF3">
    <property type="entry name" value="UPF0173 METAL-DEPENDENT HYDROLASE MJ1163"/>
    <property type="match status" value="1"/>
</dbReference>
<dbReference type="KEGG" id="lut:Lupro_12840"/>
<evidence type="ECO:0000313" key="2">
    <source>
        <dbReference type="Proteomes" id="UP000059672"/>
    </source>
</evidence>
<dbReference type="STRING" id="1622118.Lupro_12840"/>
<dbReference type="AlphaFoldDB" id="A0A0X8G8L7"/>
<reference evidence="1 2" key="2">
    <citation type="journal article" date="2016" name="Int. J. Syst. Evol. Microbiol.">
        <title>Lutibacter profundi sp. nov., isolated from a deep-sea hydrothermal system on the Arctic Mid-Ocean Ridge and emended description of the genus Lutibacter.</title>
        <authorList>
            <person name="Le Moine Bauer S."/>
            <person name="Roalkvam I."/>
            <person name="Steen I.H."/>
            <person name="Dahle H."/>
        </authorList>
    </citation>
    <scope>NUCLEOTIDE SEQUENCE [LARGE SCALE GENOMIC DNA]</scope>
    <source>
        <strain evidence="1 2">LP1</strain>
    </source>
</reference>
<dbReference type="EMBL" id="CP013355">
    <property type="protein sequence ID" value="AMC12091.1"/>
    <property type="molecule type" value="Genomic_DNA"/>
</dbReference>
<proteinExistence type="predicted"/>
<dbReference type="RefSeq" id="WP_068211143.1">
    <property type="nucleotide sequence ID" value="NZ_CP013355.1"/>
</dbReference>
<gene>
    <name evidence="1" type="ORF">Lupro_12840</name>
</gene>
<dbReference type="Pfam" id="PF13483">
    <property type="entry name" value="Lactamase_B_3"/>
    <property type="match status" value="1"/>
</dbReference>
<dbReference type="Gene3D" id="3.60.15.10">
    <property type="entry name" value="Ribonuclease Z/Hydroxyacylglutathione hydrolase-like"/>
    <property type="match status" value="1"/>
</dbReference>
<protein>
    <submittedName>
        <fullName evidence="1">MBL fold metallo-hydrolase</fullName>
    </submittedName>
</protein>
<dbReference type="InterPro" id="IPR036866">
    <property type="entry name" value="RibonucZ/Hydroxyglut_hydro"/>
</dbReference>
<dbReference type="SUPFAM" id="SSF56281">
    <property type="entry name" value="Metallo-hydrolase/oxidoreductase"/>
    <property type="match status" value="1"/>
</dbReference>
<dbReference type="InterPro" id="IPR050114">
    <property type="entry name" value="UPF0173_UPF0282_UlaG_hydrolase"/>
</dbReference>
<evidence type="ECO:0000313" key="1">
    <source>
        <dbReference type="EMBL" id="AMC12091.1"/>
    </source>
</evidence>
<dbReference type="PANTHER" id="PTHR43546">
    <property type="entry name" value="UPF0173 METAL-DEPENDENT HYDROLASE MJ1163-RELATED"/>
    <property type="match status" value="1"/>
</dbReference>
<dbReference type="Proteomes" id="UP000059672">
    <property type="component" value="Chromosome"/>
</dbReference>
<keyword evidence="1" id="KW-0378">Hydrolase</keyword>
<name>A0A0X8G8L7_9FLAO</name>
<dbReference type="OrthoDB" id="9789133at2"/>
<organism evidence="1 2">
    <name type="scientific">Lutibacter profundi</name>
    <dbReference type="NCBI Taxonomy" id="1622118"/>
    <lineage>
        <taxon>Bacteria</taxon>
        <taxon>Pseudomonadati</taxon>
        <taxon>Bacteroidota</taxon>
        <taxon>Flavobacteriia</taxon>
        <taxon>Flavobacteriales</taxon>
        <taxon>Flavobacteriaceae</taxon>
        <taxon>Lutibacter</taxon>
    </lineage>
</organism>
<reference evidence="2" key="1">
    <citation type="submission" date="2015-12" db="EMBL/GenBank/DDBJ databases">
        <title>Complete genome sequence of Lutibacter profundus strain LP1.</title>
        <authorList>
            <person name="Wissuwa J."/>
            <person name="Le Moine Bauer S."/>
            <person name="Stokke R."/>
            <person name="Dahle H."/>
            <person name="Steen I.H."/>
        </authorList>
    </citation>
    <scope>NUCLEOTIDE SEQUENCE [LARGE SCALE GENOMIC DNA]</scope>
    <source>
        <strain evidence="2">LP1</strain>
    </source>
</reference>
<dbReference type="PATRIC" id="fig|1622118.3.peg.2633"/>